<reference evidence="2" key="1">
    <citation type="journal article" date="2022" name="Mol. Ecol. Resour.">
        <title>The genomes of chicory, endive, great burdock and yacon provide insights into Asteraceae palaeo-polyploidization history and plant inulin production.</title>
        <authorList>
            <person name="Fan W."/>
            <person name="Wang S."/>
            <person name="Wang H."/>
            <person name="Wang A."/>
            <person name="Jiang F."/>
            <person name="Liu H."/>
            <person name="Zhao H."/>
            <person name="Xu D."/>
            <person name="Zhang Y."/>
        </authorList>
    </citation>
    <scope>NUCLEOTIDE SEQUENCE [LARGE SCALE GENOMIC DNA]</scope>
    <source>
        <strain evidence="2">cv. Yunnan</strain>
    </source>
</reference>
<organism evidence="1 2">
    <name type="scientific">Smallanthus sonchifolius</name>
    <dbReference type="NCBI Taxonomy" id="185202"/>
    <lineage>
        <taxon>Eukaryota</taxon>
        <taxon>Viridiplantae</taxon>
        <taxon>Streptophyta</taxon>
        <taxon>Embryophyta</taxon>
        <taxon>Tracheophyta</taxon>
        <taxon>Spermatophyta</taxon>
        <taxon>Magnoliopsida</taxon>
        <taxon>eudicotyledons</taxon>
        <taxon>Gunneridae</taxon>
        <taxon>Pentapetalae</taxon>
        <taxon>asterids</taxon>
        <taxon>campanulids</taxon>
        <taxon>Asterales</taxon>
        <taxon>Asteraceae</taxon>
        <taxon>Asteroideae</taxon>
        <taxon>Heliantheae alliance</taxon>
        <taxon>Millerieae</taxon>
        <taxon>Smallanthus</taxon>
    </lineage>
</organism>
<name>A0ACB9I0R8_9ASTR</name>
<comment type="caution">
    <text evidence="1">The sequence shown here is derived from an EMBL/GenBank/DDBJ whole genome shotgun (WGS) entry which is preliminary data.</text>
</comment>
<proteinExistence type="predicted"/>
<evidence type="ECO:0000313" key="1">
    <source>
        <dbReference type="EMBL" id="KAI3801085.1"/>
    </source>
</evidence>
<keyword evidence="2" id="KW-1185">Reference proteome</keyword>
<dbReference type="Proteomes" id="UP001056120">
    <property type="component" value="Linkage Group LG10"/>
</dbReference>
<dbReference type="EMBL" id="CM042027">
    <property type="protein sequence ID" value="KAI3801085.1"/>
    <property type="molecule type" value="Genomic_DNA"/>
</dbReference>
<evidence type="ECO:0000313" key="2">
    <source>
        <dbReference type="Proteomes" id="UP001056120"/>
    </source>
</evidence>
<sequence>MEVSFTTSCSVRLPHSQHRYPTNDLQLAPSDPDLHPDQLIVSIDDENEEELALSPNNDSPSILARNEQHTARLHDSKVAAYLLRPYLAVLALVCLKLIHDGIANPFMVISIIAFGVAYLILSILSWIYEHSEDSHNYYNKILKGVYYILCNLAFFSLLPLLFTTG</sequence>
<protein>
    <submittedName>
        <fullName evidence="1">Uncharacterized protein</fullName>
    </submittedName>
</protein>
<reference evidence="1 2" key="2">
    <citation type="journal article" date="2022" name="Mol. Ecol. Resour.">
        <title>The genomes of chicory, endive, great burdock and yacon provide insights into Asteraceae paleo-polyploidization history and plant inulin production.</title>
        <authorList>
            <person name="Fan W."/>
            <person name="Wang S."/>
            <person name="Wang H."/>
            <person name="Wang A."/>
            <person name="Jiang F."/>
            <person name="Liu H."/>
            <person name="Zhao H."/>
            <person name="Xu D."/>
            <person name="Zhang Y."/>
        </authorList>
    </citation>
    <scope>NUCLEOTIDE SEQUENCE [LARGE SCALE GENOMIC DNA]</scope>
    <source>
        <strain evidence="2">cv. Yunnan</strain>
        <tissue evidence="1">Leaves</tissue>
    </source>
</reference>
<gene>
    <name evidence="1" type="ORF">L1987_29186</name>
</gene>
<accession>A0ACB9I0R8</accession>